<evidence type="ECO:0000259" key="1">
    <source>
        <dbReference type="Pfam" id="PF07717"/>
    </source>
</evidence>
<evidence type="ECO:0000313" key="3">
    <source>
        <dbReference type="Proteomes" id="UP000663874"/>
    </source>
</evidence>
<dbReference type="AlphaFoldDB" id="A0A820ERC2"/>
<sequence>KSILPETASILDARLLPPSEQQICLLRKVLAAGMVDRLAKRIEGSVIINGHKANNAYQTLLLDEPVFIHPSSVLINDLPSFICYQEVHETNRIFIKGTLFFL</sequence>
<dbReference type="EMBL" id="CAJOBE010022814">
    <property type="protein sequence ID" value="CAF4252825.1"/>
    <property type="molecule type" value="Genomic_DNA"/>
</dbReference>
<dbReference type="InterPro" id="IPR011709">
    <property type="entry name" value="DEAD-box_helicase_OB_fold"/>
</dbReference>
<name>A0A820ERC2_9BILA</name>
<gene>
    <name evidence="2" type="ORF">FNK824_LOCUS38702</name>
</gene>
<reference evidence="2" key="1">
    <citation type="submission" date="2021-02" db="EMBL/GenBank/DDBJ databases">
        <authorList>
            <person name="Nowell W R."/>
        </authorList>
    </citation>
    <scope>NUCLEOTIDE SEQUENCE</scope>
</reference>
<protein>
    <recommendedName>
        <fullName evidence="1">DEAD-box helicase OB fold domain-containing protein</fullName>
    </recommendedName>
</protein>
<dbReference type="Proteomes" id="UP000663874">
    <property type="component" value="Unassembled WGS sequence"/>
</dbReference>
<dbReference type="Pfam" id="PF07717">
    <property type="entry name" value="OB_NTP_bind"/>
    <property type="match status" value="1"/>
</dbReference>
<feature type="domain" description="DEAD-box helicase OB fold" evidence="1">
    <location>
        <begin position="26"/>
        <end position="97"/>
    </location>
</feature>
<organism evidence="2 3">
    <name type="scientific">Rotaria sordida</name>
    <dbReference type="NCBI Taxonomy" id="392033"/>
    <lineage>
        <taxon>Eukaryota</taxon>
        <taxon>Metazoa</taxon>
        <taxon>Spiralia</taxon>
        <taxon>Gnathifera</taxon>
        <taxon>Rotifera</taxon>
        <taxon>Eurotatoria</taxon>
        <taxon>Bdelloidea</taxon>
        <taxon>Philodinida</taxon>
        <taxon>Philodinidae</taxon>
        <taxon>Rotaria</taxon>
    </lineage>
</organism>
<comment type="caution">
    <text evidence="2">The sequence shown here is derived from an EMBL/GenBank/DDBJ whole genome shotgun (WGS) entry which is preliminary data.</text>
</comment>
<accession>A0A820ERC2</accession>
<evidence type="ECO:0000313" key="2">
    <source>
        <dbReference type="EMBL" id="CAF4252825.1"/>
    </source>
</evidence>
<feature type="non-terminal residue" evidence="2">
    <location>
        <position position="1"/>
    </location>
</feature>
<proteinExistence type="predicted"/>